<keyword evidence="1" id="KW-1133">Transmembrane helix</keyword>
<dbReference type="OrthoDB" id="6138663at2759"/>
<feature type="transmembrane region" description="Helical" evidence="1">
    <location>
        <begin position="58"/>
        <end position="75"/>
    </location>
</feature>
<organism evidence="2">
    <name type="scientific">Oikopleura dioica</name>
    <name type="common">Tunicate</name>
    <dbReference type="NCBI Taxonomy" id="34765"/>
    <lineage>
        <taxon>Eukaryota</taxon>
        <taxon>Metazoa</taxon>
        <taxon>Chordata</taxon>
        <taxon>Tunicata</taxon>
        <taxon>Appendicularia</taxon>
        <taxon>Copelata</taxon>
        <taxon>Oikopleuridae</taxon>
        <taxon>Oikopleura</taxon>
    </lineage>
</organism>
<keyword evidence="3" id="KW-1185">Reference proteome</keyword>
<dbReference type="AlphaFoldDB" id="E4XJN5"/>
<dbReference type="Proteomes" id="UP000001307">
    <property type="component" value="Unassembled WGS sequence"/>
</dbReference>
<protein>
    <submittedName>
        <fullName evidence="2">Uncharacterized protein</fullName>
    </submittedName>
</protein>
<proteinExistence type="predicted"/>
<evidence type="ECO:0000313" key="2">
    <source>
        <dbReference type="EMBL" id="CBY10678.1"/>
    </source>
</evidence>
<name>E4XJN5_OIKDI</name>
<reference evidence="2" key="1">
    <citation type="journal article" date="2010" name="Science">
        <title>Plasticity of animal genome architecture unmasked by rapid evolution of a pelagic tunicate.</title>
        <authorList>
            <person name="Denoeud F."/>
            <person name="Henriet S."/>
            <person name="Mungpakdee S."/>
            <person name="Aury J.M."/>
            <person name="Da Silva C."/>
            <person name="Brinkmann H."/>
            <person name="Mikhaleva J."/>
            <person name="Olsen L.C."/>
            <person name="Jubin C."/>
            <person name="Canestro C."/>
            <person name="Bouquet J.M."/>
            <person name="Danks G."/>
            <person name="Poulain J."/>
            <person name="Campsteijn C."/>
            <person name="Adamski M."/>
            <person name="Cross I."/>
            <person name="Yadetie F."/>
            <person name="Muffato M."/>
            <person name="Louis A."/>
            <person name="Butcher S."/>
            <person name="Tsagkogeorga G."/>
            <person name="Konrad A."/>
            <person name="Singh S."/>
            <person name="Jensen M.F."/>
            <person name="Cong E.H."/>
            <person name="Eikeseth-Otteraa H."/>
            <person name="Noel B."/>
            <person name="Anthouard V."/>
            <person name="Porcel B.M."/>
            <person name="Kachouri-Lafond R."/>
            <person name="Nishino A."/>
            <person name="Ugolini M."/>
            <person name="Chourrout P."/>
            <person name="Nishida H."/>
            <person name="Aasland R."/>
            <person name="Huzurbazar S."/>
            <person name="Westhof E."/>
            <person name="Delsuc F."/>
            <person name="Lehrach H."/>
            <person name="Reinhardt R."/>
            <person name="Weissenbach J."/>
            <person name="Roy S.W."/>
            <person name="Artiguenave F."/>
            <person name="Postlethwait J.H."/>
            <person name="Manak J.R."/>
            <person name="Thompson E.M."/>
            <person name="Jaillon O."/>
            <person name="Du Pasquier L."/>
            <person name="Boudinot P."/>
            <person name="Liberles D.A."/>
            <person name="Volff J.N."/>
            <person name="Philippe H."/>
            <person name="Lenhard B."/>
            <person name="Roest Crollius H."/>
            <person name="Wincker P."/>
            <person name="Chourrout D."/>
        </authorList>
    </citation>
    <scope>NUCLEOTIDE SEQUENCE [LARGE SCALE GENOMIC DNA]</scope>
</reference>
<evidence type="ECO:0000256" key="1">
    <source>
        <dbReference type="SAM" id="Phobius"/>
    </source>
</evidence>
<sequence>MELEETLDKRGDFVFRSKHRRLCAPPFCAHDNNQFICTWTPGALGGKRRVLSRARVKIGYLAALAFLFLFPWSQMN</sequence>
<gene>
    <name evidence="2" type="ORF">GSOID_T00012835001</name>
</gene>
<keyword evidence="1" id="KW-0812">Transmembrane</keyword>
<dbReference type="EMBL" id="FN653061">
    <property type="protein sequence ID" value="CBY10678.1"/>
    <property type="molecule type" value="Genomic_DNA"/>
</dbReference>
<evidence type="ECO:0000313" key="3">
    <source>
        <dbReference type="Proteomes" id="UP000001307"/>
    </source>
</evidence>
<accession>E4XJN5</accession>
<dbReference type="InParanoid" id="E4XJN5"/>
<keyword evidence="1" id="KW-0472">Membrane</keyword>